<name>A0A3S1AWX1_9CYAN</name>
<dbReference type="RefSeq" id="WP_127085412.1">
    <property type="nucleotide sequence ID" value="NZ_RSCL01000023.1"/>
</dbReference>
<proteinExistence type="predicted"/>
<reference evidence="1" key="1">
    <citation type="submission" date="2018-12" db="EMBL/GenBank/DDBJ databases">
        <authorList>
            <person name="Will S."/>
            <person name="Neumann-Schaal M."/>
            <person name="Henke P."/>
        </authorList>
    </citation>
    <scope>NUCLEOTIDE SEQUENCE</scope>
    <source>
        <strain evidence="1">PCC 7102</strain>
    </source>
</reference>
<sequence>MVHTYEVFVDVKEFTDYKSNDARFGSTRYEIDAESRSIVDVVAFDKARSEYPKASEYDIRITRLLK</sequence>
<dbReference type="EMBL" id="RSCL01000023">
    <property type="protein sequence ID" value="RUT00531.1"/>
    <property type="molecule type" value="Genomic_DNA"/>
</dbReference>
<dbReference type="Proteomes" id="UP000271624">
    <property type="component" value="Unassembled WGS sequence"/>
</dbReference>
<gene>
    <name evidence="1" type="ORF">DSM106972_073020</name>
</gene>
<organism evidence="1 2">
    <name type="scientific">Dulcicalothrix desertica PCC 7102</name>
    <dbReference type="NCBI Taxonomy" id="232991"/>
    <lineage>
        <taxon>Bacteria</taxon>
        <taxon>Bacillati</taxon>
        <taxon>Cyanobacteriota</taxon>
        <taxon>Cyanophyceae</taxon>
        <taxon>Nostocales</taxon>
        <taxon>Calotrichaceae</taxon>
        <taxon>Dulcicalothrix</taxon>
    </lineage>
</organism>
<comment type="caution">
    <text evidence="1">The sequence shown here is derived from an EMBL/GenBank/DDBJ whole genome shotgun (WGS) entry which is preliminary data.</text>
</comment>
<evidence type="ECO:0000313" key="1">
    <source>
        <dbReference type="EMBL" id="RUT00531.1"/>
    </source>
</evidence>
<dbReference type="OrthoDB" id="574024at2"/>
<reference evidence="1" key="2">
    <citation type="journal article" date="2019" name="Genome Biol. Evol.">
        <title>Day and night: Metabolic profiles and evolutionary relationships of six axenic non-marine cyanobacteria.</title>
        <authorList>
            <person name="Will S.E."/>
            <person name="Henke P."/>
            <person name="Boedeker C."/>
            <person name="Huang S."/>
            <person name="Brinkmann H."/>
            <person name="Rohde M."/>
            <person name="Jarek M."/>
            <person name="Friedl T."/>
            <person name="Seufert S."/>
            <person name="Schumacher M."/>
            <person name="Overmann J."/>
            <person name="Neumann-Schaal M."/>
            <person name="Petersen J."/>
        </authorList>
    </citation>
    <scope>NUCLEOTIDE SEQUENCE [LARGE SCALE GENOMIC DNA]</scope>
    <source>
        <strain evidence="1">PCC 7102</strain>
    </source>
</reference>
<protein>
    <submittedName>
        <fullName evidence="1">Uncharacterized protein</fullName>
    </submittedName>
</protein>
<evidence type="ECO:0000313" key="2">
    <source>
        <dbReference type="Proteomes" id="UP000271624"/>
    </source>
</evidence>
<keyword evidence="2" id="KW-1185">Reference proteome</keyword>
<accession>A0A3S1AWX1</accession>
<dbReference type="AlphaFoldDB" id="A0A3S1AWX1"/>